<keyword evidence="1" id="KW-0479">Metal-binding</keyword>
<evidence type="ECO:0000256" key="3">
    <source>
        <dbReference type="ARBA" id="ARBA00022833"/>
    </source>
</evidence>
<organism evidence="6">
    <name type="scientific">Chromera velia CCMP2878</name>
    <dbReference type="NCBI Taxonomy" id="1169474"/>
    <lineage>
        <taxon>Eukaryota</taxon>
        <taxon>Sar</taxon>
        <taxon>Alveolata</taxon>
        <taxon>Colpodellida</taxon>
        <taxon>Chromeraceae</taxon>
        <taxon>Chromera</taxon>
    </lineage>
</organism>
<evidence type="ECO:0000256" key="2">
    <source>
        <dbReference type="ARBA" id="ARBA00022771"/>
    </source>
</evidence>
<dbReference type="SUPFAM" id="SSF144232">
    <property type="entry name" value="HIT/MYND zinc finger-like"/>
    <property type="match status" value="1"/>
</dbReference>
<evidence type="ECO:0000256" key="1">
    <source>
        <dbReference type="ARBA" id="ARBA00022723"/>
    </source>
</evidence>
<dbReference type="VEuPathDB" id="CryptoDB:Cvel_10994"/>
<evidence type="ECO:0000259" key="5">
    <source>
        <dbReference type="PROSITE" id="PS50865"/>
    </source>
</evidence>
<dbReference type="SUPFAM" id="SSF48403">
    <property type="entry name" value="Ankyrin repeat"/>
    <property type="match status" value="1"/>
</dbReference>
<evidence type="ECO:0000256" key="4">
    <source>
        <dbReference type="PROSITE-ProRule" id="PRU00134"/>
    </source>
</evidence>
<dbReference type="PROSITE" id="PS50865">
    <property type="entry name" value="ZF_MYND_2"/>
    <property type="match status" value="1"/>
</dbReference>
<dbReference type="PROSITE" id="PS01360">
    <property type="entry name" value="ZF_MYND_1"/>
    <property type="match status" value="1"/>
</dbReference>
<name>A0A0G4I4S5_9ALVE</name>
<dbReference type="Gene3D" id="6.10.140.2220">
    <property type="match status" value="1"/>
</dbReference>
<dbReference type="EMBL" id="CDMZ01005112">
    <property type="protein sequence ID" value="CEM51980.1"/>
    <property type="molecule type" value="Genomic_DNA"/>
</dbReference>
<keyword evidence="2 4" id="KW-0863">Zinc-finger</keyword>
<protein>
    <recommendedName>
        <fullName evidence="5">MYND-type domain-containing protein</fullName>
    </recommendedName>
</protein>
<evidence type="ECO:0000313" key="6">
    <source>
        <dbReference type="EMBL" id="CEM51980.1"/>
    </source>
</evidence>
<keyword evidence="3" id="KW-0862">Zinc</keyword>
<dbReference type="GO" id="GO:0008270">
    <property type="term" value="F:zinc ion binding"/>
    <property type="evidence" value="ECO:0007669"/>
    <property type="project" value="UniProtKB-KW"/>
</dbReference>
<dbReference type="InterPro" id="IPR002893">
    <property type="entry name" value="Znf_MYND"/>
</dbReference>
<dbReference type="Gene3D" id="1.25.40.20">
    <property type="entry name" value="Ankyrin repeat-containing domain"/>
    <property type="match status" value="1"/>
</dbReference>
<sequence>MASAREFEGLNESQQQALVCRDYSHREEERVRQHPPPPLWDENVPVKFQKKSFVFTEQMKAVEKALVMDSCPPNKLEVVAPQNTPFAAEVPLPLLLMATLSGDLPLLSALGRFNIDLNWEYTFAGRATTPLLFLLTLEKGGALNSMRIEGTTCSDVVEWLCSRGADVKKTDGSGTAPLSLALRTRPVEMGVCKTLLRFGARAALLSECTDRVARKALQTFAKNLGPSAPPPLLCPCGNDVAVSDCHGSADGVPAHPRMLCMCQSGKRYGKCCQRRRYFWRETLSDAIPPPRPIVNPSAVETIKSYMKLREHELRAEGRSDEEIRSAKLFPKGTSEFMRTAGALRLQRLASEARAAGDLRLDPCSIWCLTHPRNDFLFARPWRVEGVMRLDKEECKKRQADWNAAVDDYISQRSLQSDDRTADEIARLNKVGWAGGALYRVCSNKGCENTEKTGGEFQSCSKCKLMPYCCRDCQKVDWGRHKKECGETHTEPPLPSTAALEEVAAQLMQSLQL</sequence>
<reference evidence="6" key="1">
    <citation type="submission" date="2014-11" db="EMBL/GenBank/DDBJ databases">
        <authorList>
            <person name="Otto D Thomas"/>
            <person name="Naeem Raeece"/>
        </authorList>
    </citation>
    <scope>NUCLEOTIDE SEQUENCE</scope>
</reference>
<dbReference type="AlphaFoldDB" id="A0A0G4I4S5"/>
<dbReference type="InterPro" id="IPR036770">
    <property type="entry name" value="Ankyrin_rpt-contain_sf"/>
</dbReference>
<accession>A0A0G4I4S5</accession>
<dbReference type="Pfam" id="PF01753">
    <property type="entry name" value="zf-MYND"/>
    <property type="match status" value="1"/>
</dbReference>
<feature type="domain" description="MYND-type" evidence="5">
    <location>
        <begin position="441"/>
        <end position="484"/>
    </location>
</feature>
<proteinExistence type="predicted"/>
<gene>
    <name evidence="6" type="ORF">Cvel_10994</name>
</gene>